<dbReference type="InterPro" id="IPR009875">
    <property type="entry name" value="PilZ_domain"/>
</dbReference>
<comment type="caution">
    <text evidence="2">The sequence shown here is derived from an EMBL/GenBank/DDBJ whole genome shotgun (WGS) entry which is preliminary data.</text>
</comment>
<reference evidence="2 3" key="1">
    <citation type="journal article" date="2018" name="Environ. Microbiol.">
        <title>Ecological and genomic features of two widespread freshwater picocyanobacteria.</title>
        <authorList>
            <person name="Cabello-Yeves P.J."/>
            <person name="Picazo A."/>
            <person name="Camacho A."/>
            <person name="Callieri C."/>
            <person name="Rosselli R."/>
            <person name="Roda-Garcia J.J."/>
            <person name="Coutinho F.H."/>
            <person name="Rodriguez-Valera F."/>
        </authorList>
    </citation>
    <scope>NUCLEOTIDE SEQUENCE [LARGE SCALE GENOMIC DNA]</scope>
    <source>
        <strain evidence="2 3">Tous</strain>
    </source>
</reference>
<gene>
    <name evidence="2" type="ORF">C7K55_05415</name>
</gene>
<dbReference type="RefSeq" id="WP_106502415.1">
    <property type="nucleotide sequence ID" value="NZ_PXXO01000005.1"/>
</dbReference>
<evidence type="ECO:0000259" key="1">
    <source>
        <dbReference type="Pfam" id="PF07238"/>
    </source>
</evidence>
<evidence type="ECO:0000313" key="2">
    <source>
        <dbReference type="EMBL" id="PSJ05897.1"/>
    </source>
</evidence>
<keyword evidence="3" id="KW-1185">Reference proteome</keyword>
<evidence type="ECO:0000313" key="3">
    <source>
        <dbReference type="Proteomes" id="UP000243002"/>
    </source>
</evidence>
<dbReference type="GO" id="GO:0035438">
    <property type="term" value="F:cyclic-di-GMP binding"/>
    <property type="evidence" value="ECO:0007669"/>
    <property type="project" value="InterPro"/>
</dbReference>
<organism evidence="2 3">
    <name type="scientific">Cyanobium usitatum str. Tous</name>
    <dbReference type="NCBI Taxonomy" id="2116684"/>
    <lineage>
        <taxon>Bacteria</taxon>
        <taxon>Bacillati</taxon>
        <taxon>Cyanobacteriota</taxon>
        <taxon>Cyanophyceae</taxon>
        <taxon>Synechococcales</taxon>
        <taxon>Prochlorococcaceae</taxon>
        <taxon>Cyanobium</taxon>
    </lineage>
</organism>
<dbReference type="EMBL" id="PXXO01000005">
    <property type="protein sequence ID" value="PSJ05897.1"/>
    <property type="molecule type" value="Genomic_DNA"/>
</dbReference>
<proteinExistence type="predicted"/>
<dbReference type="Pfam" id="PF07238">
    <property type="entry name" value="PilZ"/>
    <property type="match status" value="1"/>
</dbReference>
<sequence>MPDPSPRKEERHIVPSISMTIQIDFYVDPISFIGRLWDVSSSGACLLFPIREPVVPGLVGTLTIQHPIFGDPIRLRASSLWVDRLESASYVGVRFLETVDFNTTFLKVLMRRSGGYTPVGSFGDLLSGTAFGSFT</sequence>
<name>A0A2P7MXJ3_9CYAN</name>
<dbReference type="SUPFAM" id="SSF141371">
    <property type="entry name" value="PilZ domain-like"/>
    <property type="match status" value="1"/>
</dbReference>
<accession>A0A2P7MXJ3</accession>
<feature type="domain" description="PilZ" evidence="1">
    <location>
        <begin position="7"/>
        <end position="97"/>
    </location>
</feature>
<dbReference type="AlphaFoldDB" id="A0A2P7MXJ3"/>
<dbReference type="Proteomes" id="UP000243002">
    <property type="component" value="Unassembled WGS sequence"/>
</dbReference>
<protein>
    <recommendedName>
        <fullName evidence="1">PilZ domain-containing protein</fullName>
    </recommendedName>
</protein>